<name>A0A4U5W3T2_STRGB</name>
<dbReference type="EMBL" id="SZPR01000043">
    <property type="protein sequence ID" value="TKS96027.1"/>
    <property type="molecule type" value="Genomic_DNA"/>
</dbReference>
<evidence type="ECO:0000313" key="1">
    <source>
        <dbReference type="EMBL" id="TKS96027.1"/>
    </source>
</evidence>
<gene>
    <name evidence="1" type="ORF">E4U92_34710</name>
</gene>
<dbReference type="RefSeq" id="WP_137304438.1">
    <property type="nucleotide sequence ID" value="NZ_BMVD01000019.1"/>
</dbReference>
<reference evidence="1 2" key="1">
    <citation type="submission" date="2019-04" db="EMBL/GenBank/DDBJ databases">
        <title>Streptomyces lasaliensis sp.nov., an Actinomycete isolated from soil which produces the polyether antibiotic lasalocid.</title>
        <authorList>
            <person name="Erwin G."/>
            <person name="Haber C."/>
        </authorList>
    </citation>
    <scope>NUCLEOTIDE SEQUENCE [LARGE SCALE GENOMIC DNA]</scope>
    <source>
        <strain evidence="1 2">DSM 40089</strain>
    </source>
</reference>
<accession>A0A4U5W3T2</accession>
<dbReference type="Proteomes" id="UP000308632">
    <property type="component" value="Unassembled WGS sequence"/>
</dbReference>
<evidence type="ECO:0000313" key="2">
    <source>
        <dbReference type="Proteomes" id="UP000308632"/>
    </source>
</evidence>
<protein>
    <submittedName>
        <fullName evidence="1">Uncharacterized protein</fullName>
    </submittedName>
</protein>
<proteinExistence type="predicted"/>
<comment type="caution">
    <text evidence="1">The sequence shown here is derived from an EMBL/GenBank/DDBJ whole genome shotgun (WGS) entry which is preliminary data.</text>
</comment>
<sequence length="228" mass="24637">MSEAAPHPETTTGDEAAFDAWLAAANSALHDTVEAAIDLDAGRAQIFATSVSAETVPLVEEDTEQWTHLEAVLREAADSIAHWVALTGPHTLYQQLTKALSTTRTMTVVGRALLPNDLSGPWGLAADFLTQSHLALTQLRGGLAHRTIERHEALALHAHAYGSVATFQAALQHTLATTPPRSKAHMVMSRLLATTEMLLLLLQWNRNSIEHFFNDSGSTANVPSATHR</sequence>
<dbReference type="AlphaFoldDB" id="A0A4U5W3T2"/>
<organism evidence="1 2">
    <name type="scientific">Streptomyces galbus</name>
    <dbReference type="NCBI Taxonomy" id="33898"/>
    <lineage>
        <taxon>Bacteria</taxon>
        <taxon>Bacillati</taxon>
        <taxon>Actinomycetota</taxon>
        <taxon>Actinomycetes</taxon>
        <taxon>Kitasatosporales</taxon>
        <taxon>Streptomycetaceae</taxon>
        <taxon>Streptomyces</taxon>
    </lineage>
</organism>